<dbReference type="Proteomes" id="UP001603857">
    <property type="component" value="Unassembled WGS sequence"/>
</dbReference>
<proteinExistence type="predicted"/>
<comment type="caution">
    <text evidence="3">The sequence shown here is derived from an EMBL/GenBank/DDBJ whole genome shotgun (WGS) entry which is preliminary data.</text>
</comment>
<sequence>MSWVKVNTDAAVIGDRTDQATYAGVFRDHKGNWLEGFMRNIGASSVLLAELQGIALALEVGWQKADHRLVIGRGKLVSPLSLARQTSLQIFLLNSAFLVISTFISYMFLLYIGARLFLTSDAMRIAPQLAQLFTTDQWRNSMLGDIFTQRDVEAIVFLLPCSSIINFNNVVSKQKLGGAIAEIMSDLLAFVDDRRVVNITMNRYPYGHEELAVCKVIDQALLDCVSRGYNRSHKFAIEK</sequence>
<dbReference type="InterPro" id="IPR044730">
    <property type="entry name" value="RNase_H-like_dom_plant"/>
</dbReference>
<name>A0ABD1M2H5_9FABA</name>
<dbReference type="Pfam" id="PF13456">
    <property type="entry name" value="RVT_3"/>
    <property type="match status" value="1"/>
</dbReference>
<feature type="domain" description="RNase H type-1" evidence="2">
    <location>
        <begin position="7"/>
        <end position="71"/>
    </location>
</feature>
<dbReference type="InterPro" id="IPR053151">
    <property type="entry name" value="RNase_H-like"/>
</dbReference>
<dbReference type="SUPFAM" id="SSF53098">
    <property type="entry name" value="Ribonuclease H-like"/>
    <property type="match status" value="1"/>
</dbReference>
<feature type="transmembrane region" description="Helical" evidence="1">
    <location>
        <begin position="90"/>
        <end position="114"/>
    </location>
</feature>
<gene>
    <name evidence="3" type="ORF">Fmac_017574</name>
</gene>
<dbReference type="AlphaFoldDB" id="A0ABD1M2H5"/>
<dbReference type="InterPro" id="IPR036397">
    <property type="entry name" value="RNaseH_sf"/>
</dbReference>
<evidence type="ECO:0000313" key="3">
    <source>
        <dbReference type="EMBL" id="KAL2329993.1"/>
    </source>
</evidence>
<dbReference type="InterPro" id="IPR012337">
    <property type="entry name" value="RNaseH-like_sf"/>
</dbReference>
<keyword evidence="1" id="KW-1133">Transmembrane helix</keyword>
<keyword evidence="1" id="KW-0812">Transmembrane</keyword>
<accession>A0ABD1M2H5</accession>
<dbReference type="PANTHER" id="PTHR47723:SF19">
    <property type="entry name" value="POLYNUCLEOTIDYL TRANSFERASE, RIBONUCLEASE H-LIKE SUPERFAMILY PROTEIN"/>
    <property type="match status" value="1"/>
</dbReference>
<evidence type="ECO:0000259" key="2">
    <source>
        <dbReference type="Pfam" id="PF13456"/>
    </source>
</evidence>
<dbReference type="Gene3D" id="3.30.420.10">
    <property type="entry name" value="Ribonuclease H-like superfamily/Ribonuclease H"/>
    <property type="match status" value="1"/>
</dbReference>
<dbReference type="PANTHER" id="PTHR47723">
    <property type="entry name" value="OS05G0353850 PROTEIN"/>
    <property type="match status" value="1"/>
</dbReference>
<protein>
    <recommendedName>
        <fullName evidence="2">RNase H type-1 domain-containing protein</fullName>
    </recommendedName>
</protein>
<evidence type="ECO:0000313" key="4">
    <source>
        <dbReference type="Proteomes" id="UP001603857"/>
    </source>
</evidence>
<dbReference type="EMBL" id="JBGMDY010000006">
    <property type="protein sequence ID" value="KAL2329993.1"/>
    <property type="molecule type" value="Genomic_DNA"/>
</dbReference>
<organism evidence="3 4">
    <name type="scientific">Flemingia macrophylla</name>
    <dbReference type="NCBI Taxonomy" id="520843"/>
    <lineage>
        <taxon>Eukaryota</taxon>
        <taxon>Viridiplantae</taxon>
        <taxon>Streptophyta</taxon>
        <taxon>Embryophyta</taxon>
        <taxon>Tracheophyta</taxon>
        <taxon>Spermatophyta</taxon>
        <taxon>Magnoliopsida</taxon>
        <taxon>eudicotyledons</taxon>
        <taxon>Gunneridae</taxon>
        <taxon>Pentapetalae</taxon>
        <taxon>rosids</taxon>
        <taxon>fabids</taxon>
        <taxon>Fabales</taxon>
        <taxon>Fabaceae</taxon>
        <taxon>Papilionoideae</taxon>
        <taxon>50 kb inversion clade</taxon>
        <taxon>NPAAA clade</taxon>
        <taxon>indigoferoid/millettioid clade</taxon>
        <taxon>Phaseoleae</taxon>
        <taxon>Flemingia</taxon>
    </lineage>
</organism>
<reference evidence="3 4" key="1">
    <citation type="submission" date="2024-08" db="EMBL/GenBank/DDBJ databases">
        <title>Insights into the chromosomal genome structure of Flemingia macrophylla.</title>
        <authorList>
            <person name="Ding Y."/>
            <person name="Zhao Y."/>
            <person name="Bi W."/>
            <person name="Wu M."/>
            <person name="Zhao G."/>
            <person name="Gong Y."/>
            <person name="Li W."/>
            <person name="Zhang P."/>
        </authorList>
    </citation>
    <scope>NUCLEOTIDE SEQUENCE [LARGE SCALE GENOMIC DNA]</scope>
    <source>
        <strain evidence="3">DYQJB</strain>
        <tissue evidence="3">Leaf</tissue>
    </source>
</reference>
<dbReference type="CDD" id="cd06222">
    <property type="entry name" value="RNase_H_like"/>
    <property type="match status" value="1"/>
</dbReference>
<keyword evidence="1" id="KW-0472">Membrane</keyword>
<evidence type="ECO:0000256" key="1">
    <source>
        <dbReference type="SAM" id="Phobius"/>
    </source>
</evidence>
<dbReference type="InterPro" id="IPR002156">
    <property type="entry name" value="RNaseH_domain"/>
</dbReference>
<keyword evidence="4" id="KW-1185">Reference proteome</keyword>